<comment type="subcellular location">
    <subcellularLocation>
        <location evidence="1">Membrane</location>
        <topology evidence="1">Multi-pass membrane protein</topology>
    </subcellularLocation>
</comment>
<comment type="caution">
    <text evidence="9">The sequence shown here is derived from an EMBL/GenBank/DDBJ whole genome shotgun (WGS) entry which is preliminary data.</text>
</comment>
<evidence type="ECO:0000256" key="7">
    <source>
        <dbReference type="SAM" id="Phobius"/>
    </source>
</evidence>
<evidence type="ECO:0000256" key="2">
    <source>
        <dbReference type="ARBA" id="ARBA00022676"/>
    </source>
</evidence>
<dbReference type="Proteomes" id="UP000285655">
    <property type="component" value="Unassembled WGS sequence"/>
</dbReference>
<feature type="transmembrane region" description="Helical" evidence="7">
    <location>
        <begin position="243"/>
        <end position="267"/>
    </location>
</feature>
<dbReference type="InterPro" id="IPR001173">
    <property type="entry name" value="Glyco_trans_2-like"/>
</dbReference>
<dbReference type="EMBL" id="QZJW01000043">
    <property type="protein sequence ID" value="RJO60628.1"/>
    <property type="molecule type" value="Genomic_DNA"/>
</dbReference>
<dbReference type="SUPFAM" id="SSF53448">
    <property type="entry name" value="Nucleotide-diphospho-sugar transferases"/>
    <property type="match status" value="1"/>
</dbReference>
<feature type="domain" description="Glycosyltransferase 2-like" evidence="8">
    <location>
        <begin position="13"/>
        <end position="179"/>
    </location>
</feature>
<organism evidence="9 10">
    <name type="scientific">candidate division WS5 bacterium</name>
    <dbReference type="NCBI Taxonomy" id="2093353"/>
    <lineage>
        <taxon>Bacteria</taxon>
        <taxon>candidate division WS5</taxon>
    </lineage>
</organism>
<dbReference type="PANTHER" id="PTHR48090:SF1">
    <property type="entry name" value="PROPHAGE BACTOPRENOL GLUCOSYL TRANSFERASE HOMOLOG"/>
    <property type="match status" value="1"/>
</dbReference>
<keyword evidence="6 7" id="KW-0472">Membrane</keyword>
<proteinExistence type="predicted"/>
<keyword evidence="2" id="KW-0328">Glycosyltransferase</keyword>
<keyword evidence="4 7" id="KW-0812">Transmembrane</keyword>
<sequence>MDNDKNNNPVIAIVVPCYNEEPILNDTATQLNKFIEHLVANHKISNQSFIYFIDDGSIDRTWDIIHKLHIESSRNKGLKLSRNVGHQNALLAGLSSVQEKVDCVISMDADLQDDISVIESMVEQFRKGFEIVYGVRRKRESDAFLKKYTALAFYKLMSFLGVDIIYNHADYRLLSKRVVNYLNSFKEVNLFLRAMIPLIGFSSTKIYYDRKARVAGISKYPAKKMIAFALNGITSFSITPLRYITIIGIIIFITSCILSGWVLLLAMSNKSIPGWASTVLPIYFIGGVQLLSIGILGEYLGKIYIEVKARPRYFKDIELF</sequence>
<evidence type="ECO:0000256" key="4">
    <source>
        <dbReference type="ARBA" id="ARBA00022692"/>
    </source>
</evidence>
<keyword evidence="3 9" id="KW-0808">Transferase</keyword>
<evidence type="ECO:0000259" key="8">
    <source>
        <dbReference type="Pfam" id="PF00535"/>
    </source>
</evidence>
<evidence type="ECO:0000256" key="1">
    <source>
        <dbReference type="ARBA" id="ARBA00004141"/>
    </source>
</evidence>
<evidence type="ECO:0000313" key="9">
    <source>
        <dbReference type="EMBL" id="RJO60628.1"/>
    </source>
</evidence>
<gene>
    <name evidence="9" type="ORF">C4544_04780</name>
</gene>
<evidence type="ECO:0000313" key="10">
    <source>
        <dbReference type="Proteomes" id="UP000285655"/>
    </source>
</evidence>
<dbReference type="GO" id="GO:0005886">
    <property type="term" value="C:plasma membrane"/>
    <property type="evidence" value="ECO:0007669"/>
    <property type="project" value="TreeGrafter"/>
</dbReference>
<dbReference type="GO" id="GO:0016757">
    <property type="term" value="F:glycosyltransferase activity"/>
    <property type="evidence" value="ECO:0007669"/>
    <property type="project" value="UniProtKB-KW"/>
</dbReference>
<reference evidence="9 10" key="1">
    <citation type="journal article" date="2017" name="ISME J.">
        <title>Energy and carbon metabolisms in a deep terrestrial subsurface fluid microbial community.</title>
        <authorList>
            <person name="Momper L."/>
            <person name="Jungbluth S.P."/>
            <person name="Lee M.D."/>
            <person name="Amend J.P."/>
        </authorList>
    </citation>
    <scope>NUCLEOTIDE SEQUENCE [LARGE SCALE GENOMIC DNA]</scope>
    <source>
        <strain evidence="9">SURF_29</strain>
    </source>
</reference>
<name>A0A419DC02_9BACT</name>
<dbReference type="Gene3D" id="3.90.550.10">
    <property type="entry name" value="Spore Coat Polysaccharide Biosynthesis Protein SpsA, Chain A"/>
    <property type="match status" value="1"/>
</dbReference>
<dbReference type="InterPro" id="IPR029044">
    <property type="entry name" value="Nucleotide-diphossugar_trans"/>
</dbReference>
<dbReference type="InterPro" id="IPR050256">
    <property type="entry name" value="Glycosyltransferase_2"/>
</dbReference>
<keyword evidence="5 7" id="KW-1133">Transmembrane helix</keyword>
<dbReference type="Pfam" id="PF00535">
    <property type="entry name" value="Glycos_transf_2"/>
    <property type="match status" value="1"/>
</dbReference>
<evidence type="ECO:0000256" key="5">
    <source>
        <dbReference type="ARBA" id="ARBA00022989"/>
    </source>
</evidence>
<feature type="transmembrane region" description="Helical" evidence="7">
    <location>
        <begin position="279"/>
        <end position="300"/>
    </location>
</feature>
<evidence type="ECO:0000256" key="6">
    <source>
        <dbReference type="ARBA" id="ARBA00023136"/>
    </source>
</evidence>
<accession>A0A419DC02</accession>
<dbReference type="AlphaFoldDB" id="A0A419DC02"/>
<evidence type="ECO:0000256" key="3">
    <source>
        <dbReference type="ARBA" id="ARBA00022679"/>
    </source>
</evidence>
<dbReference type="PANTHER" id="PTHR48090">
    <property type="entry name" value="UNDECAPRENYL-PHOSPHATE 4-DEOXY-4-FORMAMIDO-L-ARABINOSE TRANSFERASE-RELATED"/>
    <property type="match status" value="1"/>
</dbReference>
<protein>
    <submittedName>
        <fullName evidence="9">Glycosyltransferase</fullName>
    </submittedName>
</protein>
<dbReference type="CDD" id="cd04187">
    <property type="entry name" value="DPM1_like_bac"/>
    <property type="match status" value="1"/>
</dbReference>